<feature type="transmembrane region" description="Helical" evidence="1">
    <location>
        <begin position="141"/>
        <end position="160"/>
    </location>
</feature>
<evidence type="ECO:0000313" key="3">
    <source>
        <dbReference type="Proteomes" id="UP000790347"/>
    </source>
</evidence>
<dbReference type="AlphaFoldDB" id="A0A922HNV8"/>
<evidence type="ECO:0008006" key="4">
    <source>
        <dbReference type="Google" id="ProtNLM"/>
    </source>
</evidence>
<evidence type="ECO:0000256" key="1">
    <source>
        <dbReference type="SAM" id="Phobius"/>
    </source>
</evidence>
<keyword evidence="1" id="KW-0812">Transmembrane</keyword>
<gene>
    <name evidence="2" type="ORF">DERF_014916</name>
</gene>
<dbReference type="Proteomes" id="UP000790347">
    <property type="component" value="Unassembled WGS sequence"/>
</dbReference>
<name>A0A922HNV8_DERFA</name>
<dbReference type="EMBL" id="ASGP02000008">
    <property type="protein sequence ID" value="KAH9494213.1"/>
    <property type="molecule type" value="Genomic_DNA"/>
</dbReference>
<keyword evidence="1" id="KW-0472">Membrane</keyword>
<reference evidence="2" key="2">
    <citation type="journal article" date="2022" name="Res Sq">
        <title>Comparative Genomics Reveals Insights into the Divergent Evolution of Astigmatic Mites and Household Pest Adaptations.</title>
        <authorList>
            <person name="Xiong Q."/>
            <person name="Wan A.T.-Y."/>
            <person name="Liu X.-Y."/>
            <person name="Fung C.S.-H."/>
            <person name="Xiao X."/>
            <person name="Malainual N."/>
            <person name="Hou J."/>
            <person name="Wang L."/>
            <person name="Wang M."/>
            <person name="Yang K."/>
            <person name="Cui Y."/>
            <person name="Leung E."/>
            <person name="Nong W."/>
            <person name="Shin S.-K."/>
            <person name="Au S."/>
            <person name="Jeong K.Y."/>
            <person name="Chew F.T."/>
            <person name="Hui J."/>
            <person name="Leung T.F."/>
            <person name="Tungtrongchitr A."/>
            <person name="Zhong N."/>
            <person name="Liu Z."/>
            <person name="Tsui S."/>
        </authorList>
    </citation>
    <scope>NUCLEOTIDE SEQUENCE</scope>
    <source>
        <strain evidence="2">Derf</strain>
        <tissue evidence="2">Whole organism</tissue>
    </source>
</reference>
<keyword evidence="1" id="KW-1133">Transmembrane helix</keyword>
<organism evidence="2 3">
    <name type="scientific">Dermatophagoides farinae</name>
    <name type="common">American house dust mite</name>
    <dbReference type="NCBI Taxonomy" id="6954"/>
    <lineage>
        <taxon>Eukaryota</taxon>
        <taxon>Metazoa</taxon>
        <taxon>Ecdysozoa</taxon>
        <taxon>Arthropoda</taxon>
        <taxon>Chelicerata</taxon>
        <taxon>Arachnida</taxon>
        <taxon>Acari</taxon>
        <taxon>Acariformes</taxon>
        <taxon>Sarcoptiformes</taxon>
        <taxon>Astigmata</taxon>
        <taxon>Psoroptidia</taxon>
        <taxon>Analgoidea</taxon>
        <taxon>Pyroglyphidae</taxon>
        <taxon>Dermatophagoidinae</taxon>
        <taxon>Dermatophagoides</taxon>
    </lineage>
</organism>
<reference evidence="2" key="1">
    <citation type="submission" date="2013-05" db="EMBL/GenBank/DDBJ databases">
        <authorList>
            <person name="Yim A.K.Y."/>
            <person name="Chan T.F."/>
            <person name="Ji K.M."/>
            <person name="Liu X.Y."/>
            <person name="Zhou J.W."/>
            <person name="Li R.Q."/>
            <person name="Yang K.Y."/>
            <person name="Li J."/>
            <person name="Li M."/>
            <person name="Law P.T.W."/>
            <person name="Wu Y.L."/>
            <person name="Cai Z.L."/>
            <person name="Qin H."/>
            <person name="Bao Y."/>
            <person name="Leung R.K.K."/>
            <person name="Ng P.K.S."/>
            <person name="Zou J."/>
            <person name="Zhong X.J."/>
            <person name="Ran P.X."/>
            <person name="Zhong N.S."/>
            <person name="Liu Z.G."/>
            <person name="Tsui S.K.W."/>
        </authorList>
    </citation>
    <scope>NUCLEOTIDE SEQUENCE</scope>
    <source>
        <strain evidence="2">Derf</strain>
        <tissue evidence="2">Whole organism</tissue>
    </source>
</reference>
<proteinExistence type="predicted"/>
<comment type="caution">
    <text evidence="2">The sequence shown here is derived from an EMBL/GenBank/DDBJ whole genome shotgun (WGS) entry which is preliminary data.</text>
</comment>
<accession>A0A922HNV8</accession>
<protein>
    <recommendedName>
        <fullName evidence="4">Transmembrane protein</fullName>
    </recommendedName>
</protein>
<evidence type="ECO:0000313" key="2">
    <source>
        <dbReference type="EMBL" id="KAH9494213.1"/>
    </source>
</evidence>
<sequence length="184" mass="21891">MYCRQQTTLHTTHTHRRTCYELIKKKFPSQTLLLSIIIRYDDDFHYHISSDQLDSLCPFGYNNNNKKNFLFTRKSKVSTKKNENLLHNDIFFRFVVVVVSKCFIFFFCQFFFIHSFISYEIHSFIHSSCQFLYDNDDSDTVIYSIVSLLLFVNNDGIWLLPVNDIIINESQVNFLFSSSNTKQK</sequence>
<keyword evidence="3" id="KW-1185">Reference proteome</keyword>
<feature type="transmembrane region" description="Helical" evidence="1">
    <location>
        <begin position="90"/>
        <end position="113"/>
    </location>
</feature>